<keyword evidence="3" id="KW-0969">Cilium</keyword>
<dbReference type="AlphaFoldDB" id="A0A376VJB4"/>
<sequence length="208" mass="22794">MKGKLALLYIWFPARLLVCRQETSRLVDQGGHLLTQSNTSGRDLNDAQLKYASDVEGRIQRRIEAILSPIVGNGNIHAQVTAQLDFASKEQTEEQYRPNGDESHAALRSRQLNESEQSGSGYPGGVPGALSNQPAPANNAPISTPPANQNNRQQQASTTSNSGPRSTQRNETSNYEVDRTIRHTKNERGRCATSVSRGCGELQNLARR</sequence>
<dbReference type="PANTHER" id="PTHR30046">
    <property type="entry name" value="FLAGELLAR M-RING PROTEIN"/>
    <property type="match status" value="1"/>
</dbReference>
<dbReference type="Proteomes" id="UP000254495">
    <property type="component" value="Unassembled WGS sequence"/>
</dbReference>
<dbReference type="InterPro" id="IPR000067">
    <property type="entry name" value="FlgMring_FliF"/>
</dbReference>
<evidence type="ECO:0000259" key="2">
    <source>
        <dbReference type="Pfam" id="PF08345"/>
    </source>
</evidence>
<dbReference type="NCBIfam" id="TIGR00206">
    <property type="entry name" value="fliF"/>
    <property type="match status" value="1"/>
</dbReference>
<dbReference type="Pfam" id="PF08345">
    <property type="entry name" value="YscJ_FliF_C"/>
    <property type="match status" value="1"/>
</dbReference>
<dbReference type="GO" id="GO:0071973">
    <property type="term" value="P:bacterial-type flagellum-dependent cell motility"/>
    <property type="evidence" value="ECO:0007669"/>
    <property type="project" value="InterPro"/>
</dbReference>
<name>A0A376VJB4_ECOLX</name>
<feature type="compositionally biased region" description="Basic and acidic residues" evidence="1">
    <location>
        <begin position="89"/>
        <end position="105"/>
    </location>
</feature>
<feature type="compositionally biased region" description="Polar residues" evidence="1">
    <location>
        <begin position="110"/>
        <end position="120"/>
    </location>
</feature>
<evidence type="ECO:0000313" key="4">
    <source>
        <dbReference type="Proteomes" id="UP000254495"/>
    </source>
</evidence>
<evidence type="ECO:0000256" key="1">
    <source>
        <dbReference type="SAM" id="MobiDB-lite"/>
    </source>
</evidence>
<feature type="compositionally biased region" description="Polar residues" evidence="1">
    <location>
        <begin position="130"/>
        <end position="142"/>
    </location>
</feature>
<proteinExistence type="predicted"/>
<dbReference type="GO" id="GO:0003774">
    <property type="term" value="F:cytoskeletal motor activity"/>
    <property type="evidence" value="ECO:0007669"/>
    <property type="project" value="InterPro"/>
</dbReference>
<organism evidence="3 4">
    <name type="scientific">Escherichia coli</name>
    <dbReference type="NCBI Taxonomy" id="562"/>
    <lineage>
        <taxon>Bacteria</taxon>
        <taxon>Pseudomonadati</taxon>
        <taxon>Pseudomonadota</taxon>
        <taxon>Gammaproteobacteria</taxon>
        <taxon>Enterobacterales</taxon>
        <taxon>Enterobacteriaceae</taxon>
        <taxon>Escherichia</taxon>
    </lineage>
</organism>
<feature type="region of interest" description="Disordered" evidence="1">
    <location>
        <begin position="89"/>
        <end position="208"/>
    </location>
</feature>
<gene>
    <name evidence="3" type="primary">fliF_3</name>
    <name evidence="3" type="ORF">NCTC9077_02522</name>
</gene>
<dbReference type="InterPro" id="IPR043427">
    <property type="entry name" value="YscJ/FliF"/>
</dbReference>
<evidence type="ECO:0000313" key="3">
    <source>
        <dbReference type="EMBL" id="STJ10830.1"/>
    </source>
</evidence>
<feature type="compositionally biased region" description="Basic and acidic residues" evidence="1">
    <location>
        <begin position="176"/>
        <end position="190"/>
    </location>
</feature>
<dbReference type="GO" id="GO:0009431">
    <property type="term" value="C:bacterial-type flagellum basal body, MS ring"/>
    <property type="evidence" value="ECO:0007669"/>
    <property type="project" value="InterPro"/>
</dbReference>
<dbReference type="EMBL" id="UGCU01000001">
    <property type="protein sequence ID" value="STJ10830.1"/>
    <property type="molecule type" value="Genomic_DNA"/>
</dbReference>
<dbReference type="PRINTS" id="PR01009">
    <property type="entry name" value="FLGMRINGFLIF"/>
</dbReference>
<keyword evidence="3" id="KW-0966">Cell projection</keyword>
<protein>
    <submittedName>
        <fullName evidence="3">Flagellar M-ring protein</fullName>
    </submittedName>
</protein>
<reference evidence="3 4" key="1">
    <citation type="submission" date="2018-06" db="EMBL/GenBank/DDBJ databases">
        <authorList>
            <consortium name="Pathogen Informatics"/>
            <person name="Doyle S."/>
        </authorList>
    </citation>
    <scope>NUCLEOTIDE SEQUENCE [LARGE SCALE GENOMIC DNA]</scope>
    <source>
        <strain evidence="3 4">NCTC9077</strain>
    </source>
</reference>
<feature type="domain" description="Flagellar M-ring C-terminal" evidence="2">
    <location>
        <begin position="67"/>
        <end position="190"/>
    </location>
</feature>
<dbReference type="InterPro" id="IPR013556">
    <property type="entry name" value="Flag_M-ring_C"/>
</dbReference>
<accession>A0A376VJB4</accession>
<feature type="compositionally biased region" description="Low complexity" evidence="1">
    <location>
        <begin position="145"/>
        <end position="162"/>
    </location>
</feature>
<keyword evidence="3" id="KW-0282">Flagellum</keyword>
<feature type="compositionally biased region" description="Polar residues" evidence="1">
    <location>
        <begin position="163"/>
        <end position="175"/>
    </location>
</feature>
<dbReference type="PANTHER" id="PTHR30046:SF0">
    <property type="entry name" value="FLAGELLAR M-RING PROTEIN"/>
    <property type="match status" value="1"/>
</dbReference>